<evidence type="ECO:0000313" key="3">
    <source>
        <dbReference type="EMBL" id="SPP29417.1"/>
    </source>
</evidence>
<dbReference type="GeneID" id="66537527"/>
<dbReference type="EC" id="3.1.-.-" evidence="3"/>
<keyword evidence="4" id="KW-1185">Reference proteome</keyword>
<accession>A0A1D2LP94</accession>
<dbReference type="CDD" id="cd07385">
    <property type="entry name" value="MPP_YkuE_C"/>
    <property type="match status" value="1"/>
</dbReference>
<dbReference type="InterPro" id="IPR004843">
    <property type="entry name" value="Calcineurin-like_PHP"/>
</dbReference>
<keyword evidence="3" id="KW-0378">Hydrolase</keyword>
<name>A0A1D2LP94_BROTH</name>
<dbReference type="GO" id="GO:0009245">
    <property type="term" value="P:lipid A biosynthetic process"/>
    <property type="evidence" value="ECO:0007669"/>
    <property type="project" value="TreeGrafter"/>
</dbReference>
<evidence type="ECO:0000313" key="4">
    <source>
        <dbReference type="Proteomes" id="UP000243591"/>
    </source>
</evidence>
<gene>
    <name evidence="3" type="ORF">BTBSAS_50065</name>
    <name evidence="2" type="ORF">CNY62_05325</name>
</gene>
<dbReference type="AlphaFoldDB" id="A0A1D2LP94"/>
<evidence type="ECO:0000313" key="5">
    <source>
        <dbReference type="Proteomes" id="UP000270190"/>
    </source>
</evidence>
<dbReference type="EMBL" id="OUNC01000045">
    <property type="protein sequence ID" value="SPP29417.1"/>
    <property type="molecule type" value="Genomic_DNA"/>
</dbReference>
<dbReference type="Proteomes" id="UP000270190">
    <property type="component" value="Unassembled WGS sequence"/>
</dbReference>
<feature type="domain" description="Calcineurin-like phosphoesterase" evidence="1">
    <location>
        <begin position="44"/>
        <end position="211"/>
    </location>
</feature>
<dbReference type="PANTHER" id="PTHR31302">
    <property type="entry name" value="TRANSMEMBRANE PROTEIN WITH METALLOPHOSPHOESTERASE DOMAIN-RELATED"/>
    <property type="match status" value="1"/>
</dbReference>
<reference evidence="5" key="3">
    <citation type="submission" date="2018-04" db="EMBL/GenBank/DDBJ databases">
        <authorList>
            <person name="Illikoud N."/>
        </authorList>
    </citation>
    <scope>NUCLEOTIDE SEQUENCE [LARGE SCALE GENOMIC DNA]</scope>
</reference>
<dbReference type="KEGG" id="bths:CNY62_05325"/>
<reference evidence="3" key="2">
    <citation type="submission" date="2018-04" db="EMBL/GenBank/DDBJ databases">
        <authorList>
            <person name="Go L.Y."/>
            <person name="Mitchell J.A."/>
        </authorList>
    </citation>
    <scope>NUCLEOTIDE SEQUENCE</scope>
    <source>
        <strain evidence="3">BSAS1 3</strain>
    </source>
</reference>
<dbReference type="InterPro" id="IPR029052">
    <property type="entry name" value="Metallo-depent_PP-like"/>
</dbReference>
<dbReference type="RefSeq" id="WP_029091032.1">
    <property type="nucleotide sequence ID" value="NZ_CBCPKC010000004.1"/>
</dbReference>
<dbReference type="GO" id="GO:0016020">
    <property type="term" value="C:membrane"/>
    <property type="evidence" value="ECO:0007669"/>
    <property type="project" value="GOC"/>
</dbReference>
<proteinExistence type="predicted"/>
<organism evidence="2 4">
    <name type="scientific">Brochothrix thermosphacta</name>
    <name type="common">Microbacterium thermosphactum</name>
    <dbReference type="NCBI Taxonomy" id="2756"/>
    <lineage>
        <taxon>Bacteria</taxon>
        <taxon>Bacillati</taxon>
        <taxon>Bacillota</taxon>
        <taxon>Bacilli</taxon>
        <taxon>Bacillales</taxon>
        <taxon>Listeriaceae</taxon>
        <taxon>Brochothrix</taxon>
    </lineage>
</organism>
<dbReference type="PANTHER" id="PTHR31302:SF25">
    <property type="entry name" value="PHOSPHOESTERASE"/>
    <property type="match status" value="1"/>
</dbReference>
<dbReference type="OrthoDB" id="9780884at2"/>
<dbReference type="InterPro" id="IPR051158">
    <property type="entry name" value="Metallophosphoesterase_sf"/>
</dbReference>
<dbReference type="Proteomes" id="UP000243591">
    <property type="component" value="Chromosome"/>
</dbReference>
<reference evidence="2 4" key="1">
    <citation type="submission" date="2017-09" db="EMBL/GenBank/DDBJ databases">
        <title>Complete Genome Sequences of Two Strains of the Meat Spoilage Bacterium Brochothrix thermosphacta Isolated from Ground Chicken.</title>
        <authorList>
            <person name="Paoli G.C."/>
            <person name="Wijey C."/>
            <person name="Chen C.-Y."/>
            <person name="Nguyen L."/>
            <person name="Yan X."/>
            <person name="Irwin P.L."/>
        </authorList>
    </citation>
    <scope>NUCLEOTIDE SEQUENCE [LARGE SCALE GENOMIC DNA]</scope>
    <source>
        <strain evidence="2 4">BI</strain>
    </source>
</reference>
<dbReference type="GO" id="GO:0008758">
    <property type="term" value="F:UDP-2,3-diacylglucosamine hydrolase activity"/>
    <property type="evidence" value="ECO:0007669"/>
    <property type="project" value="TreeGrafter"/>
</dbReference>
<dbReference type="Gene3D" id="3.60.21.10">
    <property type="match status" value="1"/>
</dbReference>
<dbReference type="Pfam" id="PF00149">
    <property type="entry name" value="Metallophos"/>
    <property type="match status" value="1"/>
</dbReference>
<protein>
    <submittedName>
        <fullName evidence="2">Phosphatase</fullName>
    </submittedName>
    <submittedName>
        <fullName evidence="3">Putative exported metallophosphoesterase (Mn2+ and Zn2+)</fullName>
        <ecNumber evidence="3">3.1.-.-</ecNumber>
    </submittedName>
</protein>
<evidence type="ECO:0000259" key="1">
    <source>
        <dbReference type="Pfam" id="PF00149"/>
    </source>
</evidence>
<dbReference type="SUPFAM" id="SSF56300">
    <property type="entry name" value="Metallo-dependent phosphatases"/>
    <property type="match status" value="1"/>
</dbReference>
<sequence length="270" mass="30447">MKTKISLLIISVVLCITAYSFFIEPFLVKMNYIELGDENKKETLKVVQLSDIQLSESYTEDRLDKIVKKVNKENPDIIVFTGDLFDNYSVYSNENKIIDQLKKMHAKIGKYAVWGNHDYGGGASRIYDSVMTASGYTVLKNNGTTLKLKNDKEVYIGGLDDSLLGNPSVDDTLSFREKKYDYSIILTHEPDVADDFKGTNTQLVLAGHSHGGQIWIPFYQVTNTLAEKYVKGLYDLEDDMKLYVNTGLGTTSIHARFGVIPEVTTFLIHI</sequence>
<evidence type="ECO:0000313" key="2">
    <source>
        <dbReference type="EMBL" id="ATF25864.1"/>
    </source>
</evidence>
<dbReference type="EMBL" id="CP023483">
    <property type="protein sequence ID" value="ATF25864.1"/>
    <property type="molecule type" value="Genomic_DNA"/>
</dbReference>